<dbReference type="RefSeq" id="WP_120183037.1">
    <property type="nucleotide sequence ID" value="NZ_MBTA01000029.1"/>
</dbReference>
<dbReference type="OrthoDB" id="1494789at2"/>
<proteinExistence type="predicted"/>
<evidence type="ECO:0000313" key="2">
    <source>
        <dbReference type="Proteomes" id="UP000283433"/>
    </source>
</evidence>
<dbReference type="EMBL" id="MBTA01000029">
    <property type="protein sequence ID" value="RKD12810.1"/>
    <property type="molecule type" value="Genomic_DNA"/>
</dbReference>
<dbReference type="Gene3D" id="1.10.1660.10">
    <property type="match status" value="1"/>
</dbReference>
<protein>
    <recommendedName>
        <fullName evidence="3">MerR family transcriptional regulator</fullName>
    </recommendedName>
</protein>
<evidence type="ECO:0000313" key="1">
    <source>
        <dbReference type="EMBL" id="RKD12810.1"/>
    </source>
</evidence>
<reference evidence="1 2" key="1">
    <citation type="submission" date="2016-07" db="EMBL/GenBank/DDBJ databases">
        <title>Genome of Pelobium manganitolerans.</title>
        <authorList>
            <person name="Wu S."/>
            <person name="Wang G."/>
        </authorList>
    </citation>
    <scope>NUCLEOTIDE SEQUENCE [LARGE SCALE GENOMIC DNA]</scope>
    <source>
        <strain evidence="1 2">YS-25</strain>
    </source>
</reference>
<accession>A0A419S273</accession>
<organism evidence="1 2">
    <name type="scientific">Pelobium manganitolerans</name>
    <dbReference type="NCBI Taxonomy" id="1842495"/>
    <lineage>
        <taxon>Bacteria</taxon>
        <taxon>Pseudomonadati</taxon>
        <taxon>Bacteroidota</taxon>
        <taxon>Sphingobacteriia</taxon>
        <taxon>Sphingobacteriales</taxon>
        <taxon>Sphingobacteriaceae</taxon>
        <taxon>Pelobium</taxon>
    </lineage>
</organism>
<dbReference type="Pfam" id="PF13591">
    <property type="entry name" value="MerR_2"/>
    <property type="match status" value="1"/>
</dbReference>
<dbReference type="AlphaFoldDB" id="A0A419S273"/>
<name>A0A419S273_9SPHI</name>
<keyword evidence="2" id="KW-1185">Reference proteome</keyword>
<comment type="caution">
    <text evidence="1">The sequence shown here is derived from an EMBL/GenBank/DDBJ whole genome shotgun (WGS) entry which is preliminary data.</text>
</comment>
<sequence>MTNNEYITLASLCDHYQIEMTFIEDLKNNDLLEITYLENAPCIHQEALRHLEKMFRLHQDLQINVAGIDAVFHLLNQVEDLQHQIQNLQHRLQIYE</sequence>
<evidence type="ECO:0008006" key="3">
    <source>
        <dbReference type="Google" id="ProtNLM"/>
    </source>
</evidence>
<gene>
    <name evidence="1" type="ORF">BCY91_11225</name>
</gene>
<dbReference type="Proteomes" id="UP000283433">
    <property type="component" value="Unassembled WGS sequence"/>
</dbReference>